<dbReference type="Pfam" id="PF12833">
    <property type="entry name" value="HTH_18"/>
    <property type="match status" value="1"/>
</dbReference>
<organism evidence="5 6">
    <name type="scientific">Ideonella lacteola</name>
    <dbReference type="NCBI Taxonomy" id="2984193"/>
    <lineage>
        <taxon>Bacteria</taxon>
        <taxon>Pseudomonadati</taxon>
        <taxon>Pseudomonadota</taxon>
        <taxon>Betaproteobacteria</taxon>
        <taxon>Burkholderiales</taxon>
        <taxon>Sphaerotilaceae</taxon>
        <taxon>Ideonella</taxon>
    </lineage>
</organism>
<evidence type="ECO:0000256" key="3">
    <source>
        <dbReference type="ARBA" id="ARBA00023163"/>
    </source>
</evidence>
<name>A0ABU9BMP7_9BURK</name>
<evidence type="ECO:0000256" key="1">
    <source>
        <dbReference type="ARBA" id="ARBA00023015"/>
    </source>
</evidence>
<dbReference type="RefSeq" id="WP_341424137.1">
    <property type="nucleotide sequence ID" value="NZ_JBBUTG010000001.1"/>
</dbReference>
<keyword evidence="3" id="KW-0804">Transcription</keyword>
<dbReference type="PANTHER" id="PTHR46796">
    <property type="entry name" value="HTH-TYPE TRANSCRIPTIONAL ACTIVATOR RHAS-RELATED"/>
    <property type="match status" value="1"/>
</dbReference>
<comment type="caution">
    <text evidence="5">The sequence shown here is derived from an EMBL/GenBank/DDBJ whole genome shotgun (WGS) entry which is preliminary data.</text>
</comment>
<evidence type="ECO:0000313" key="5">
    <source>
        <dbReference type="EMBL" id="MEK8029803.1"/>
    </source>
</evidence>
<dbReference type="InterPro" id="IPR009057">
    <property type="entry name" value="Homeodomain-like_sf"/>
</dbReference>
<dbReference type="SUPFAM" id="SSF46689">
    <property type="entry name" value="Homeodomain-like"/>
    <property type="match status" value="2"/>
</dbReference>
<dbReference type="EMBL" id="JBBUTG010000001">
    <property type="protein sequence ID" value="MEK8029803.1"/>
    <property type="molecule type" value="Genomic_DNA"/>
</dbReference>
<dbReference type="InterPro" id="IPR032783">
    <property type="entry name" value="AraC_lig"/>
</dbReference>
<evidence type="ECO:0000256" key="2">
    <source>
        <dbReference type="ARBA" id="ARBA00023125"/>
    </source>
</evidence>
<reference evidence="5 6" key="1">
    <citation type="submission" date="2024-04" db="EMBL/GenBank/DDBJ databases">
        <title>Novel species of the genus Ideonella isolated from streams.</title>
        <authorList>
            <person name="Lu H."/>
        </authorList>
    </citation>
    <scope>NUCLEOTIDE SEQUENCE [LARGE SCALE GENOMIC DNA]</scope>
    <source>
        <strain evidence="5 6">DXS29W</strain>
    </source>
</reference>
<dbReference type="PANTHER" id="PTHR46796:SF7">
    <property type="entry name" value="ARAC FAMILY TRANSCRIPTIONAL REGULATOR"/>
    <property type="match status" value="1"/>
</dbReference>
<keyword evidence="6" id="KW-1185">Reference proteome</keyword>
<accession>A0ABU9BMP7</accession>
<evidence type="ECO:0000259" key="4">
    <source>
        <dbReference type="PROSITE" id="PS01124"/>
    </source>
</evidence>
<keyword evidence="1" id="KW-0805">Transcription regulation</keyword>
<dbReference type="InterPro" id="IPR018062">
    <property type="entry name" value="HTH_AraC-typ_CS"/>
</dbReference>
<protein>
    <submittedName>
        <fullName evidence="5">AraC family transcriptional regulator</fullName>
    </submittedName>
</protein>
<keyword evidence="2" id="KW-0238">DNA-binding</keyword>
<gene>
    <name evidence="5" type="ORF">AACH06_03125</name>
</gene>
<dbReference type="InterPro" id="IPR018060">
    <property type="entry name" value="HTH_AraC"/>
</dbReference>
<dbReference type="SMART" id="SM00342">
    <property type="entry name" value="HTH_ARAC"/>
    <property type="match status" value="1"/>
</dbReference>
<sequence>MVTIHGLPRDGEDGAMDDRLAPLLQRFELKSRVFYAGNLCSLVNFDAVEGVGHLHLLRGGHLQLTAPDGRVHDFDEPSLIFFPRATSHRLHANQGDGADLVCASVELGTSLGNPLVQGLPSPLVLPLREVPSLGGVLQALFLEAFAEGSGREAALSRLSEVVLIYLLRHAIDGGLLRSGAVAGLADARLAKAMNAMHAAPARAWTLHDLASLAGMSRARFAARFTDVVGQPAIDYLAGLRLGMAQTLLVQGRQVKTIADEVGYSSPNALTRAFTQRLGQTPTAWLAQQAER</sequence>
<dbReference type="Gene3D" id="1.10.10.60">
    <property type="entry name" value="Homeodomain-like"/>
    <property type="match status" value="1"/>
</dbReference>
<evidence type="ECO:0000313" key="6">
    <source>
        <dbReference type="Proteomes" id="UP001371218"/>
    </source>
</evidence>
<dbReference type="PROSITE" id="PS00041">
    <property type="entry name" value="HTH_ARAC_FAMILY_1"/>
    <property type="match status" value="1"/>
</dbReference>
<dbReference type="Proteomes" id="UP001371218">
    <property type="component" value="Unassembled WGS sequence"/>
</dbReference>
<dbReference type="PROSITE" id="PS01124">
    <property type="entry name" value="HTH_ARAC_FAMILY_2"/>
    <property type="match status" value="1"/>
</dbReference>
<dbReference type="Pfam" id="PF12852">
    <property type="entry name" value="Cupin_6"/>
    <property type="match status" value="1"/>
</dbReference>
<dbReference type="InterPro" id="IPR050204">
    <property type="entry name" value="AraC_XylS_family_regulators"/>
</dbReference>
<feature type="domain" description="HTH araC/xylS-type" evidence="4">
    <location>
        <begin position="190"/>
        <end position="287"/>
    </location>
</feature>
<proteinExistence type="predicted"/>